<keyword evidence="3" id="KW-1185">Reference proteome</keyword>
<gene>
    <name evidence="2" type="ORF">G7Y85_07175</name>
</gene>
<dbReference type="Proteomes" id="UP000472676">
    <property type="component" value="Unassembled WGS sequence"/>
</dbReference>
<evidence type="ECO:0000313" key="2">
    <source>
        <dbReference type="EMBL" id="NGY04538.1"/>
    </source>
</evidence>
<accession>A0A6M2BQ05</accession>
<sequence>MKLRSEQLRILENAAVAYDAWLHASRQADEHAHRLEWKRIDGVEYLYRHFGRSGAQSLGRRNAETEALKHAQDIARPQIDRALAELRERLGLIAAEYRAHRLPRVHPILGKICREADRRALLGTSLLVVGTNAMPVYEFEAQDRFAIGLETTEDCDFAWCRQAQMTVAGGGATPFYSLLKSVDSTFTPNYEKPFQARNAGAYEVELLLAPSLKAHFPASEPIRPIPLPEQEWLLRGRSLAHVVFDMNNQPVRLVVPDPRWMALHKLWLSEKPERNRNKKPKDGEQGRRLLLAIQESMPHLPFDDEFVREVPDELQRYLP</sequence>
<evidence type="ECO:0000313" key="3">
    <source>
        <dbReference type="Proteomes" id="UP000472676"/>
    </source>
</evidence>
<dbReference type="Pfam" id="PF12281">
    <property type="entry name" value="NTP_transf_8"/>
    <property type="match status" value="1"/>
</dbReference>
<proteinExistence type="predicted"/>
<dbReference type="RefSeq" id="WP_166254110.1">
    <property type="nucleotide sequence ID" value="NZ_JAAMOW010000003.1"/>
</dbReference>
<dbReference type="EMBL" id="JAAMOW010000003">
    <property type="protein sequence ID" value="NGY04538.1"/>
    <property type="molecule type" value="Genomic_DNA"/>
</dbReference>
<dbReference type="InterPro" id="IPR058575">
    <property type="entry name" value="NTP_transf_8_dom"/>
</dbReference>
<organism evidence="2 3">
    <name type="scientific">Solimonas terrae</name>
    <dbReference type="NCBI Taxonomy" id="1396819"/>
    <lineage>
        <taxon>Bacteria</taxon>
        <taxon>Pseudomonadati</taxon>
        <taxon>Pseudomonadota</taxon>
        <taxon>Gammaproteobacteria</taxon>
        <taxon>Nevskiales</taxon>
        <taxon>Nevskiaceae</taxon>
        <taxon>Solimonas</taxon>
    </lineage>
</organism>
<feature type="domain" description="Nucleotidyltransferase-like" evidence="1">
    <location>
        <begin position="110"/>
        <end position="305"/>
    </location>
</feature>
<protein>
    <recommendedName>
        <fullName evidence="1">Nucleotidyltransferase-like domain-containing protein</fullName>
    </recommendedName>
</protein>
<reference evidence="2 3" key="1">
    <citation type="journal article" date="2014" name="Int. J. Syst. Evol. Microbiol.">
        <title>Solimonas terrae sp. nov., isolated from soil.</title>
        <authorList>
            <person name="Kim S.J."/>
            <person name="Moon J.Y."/>
            <person name="Weon H.Y."/>
            <person name="Ahn J.H."/>
            <person name="Chen W.M."/>
            <person name="Kwon S.W."/>
        </authorList>
    </citation>
    <scope>NUCLEOTIDE SEQUENCE [LARGE SCALE GENOMIC DNA]</scope>
    <source>
        <strain evidence="2 3">KIS83-12</strain>
    </source>
</reference>
<comment type="caution">
    <text evidence="2">The sequence shown here is derived from an EMBL/GenBank/DDBJ whole genome shotgun (WGS) entry which is preliminary data.</text>
</comment>
<name>A0A6M2BQ05_9GAMM</name>
<evidence type="ECO:0000259" key="1">
    <source>
        <dbReference type="Pfam" id="PF12281"/>
    </source>
</evidence>
<dbReference type="AlphaFoldDB" id="A0A6M2BQ05"/>